<organism evidence="1">
    <name type="scientific">Solanum chacoense</name>
    <name type="common">Chaco potato</name>
    <dbReference type="NCBI Taxonomy" id="4108"/>
    <lineage>
        <taxon>Eukaryota</taxon>
        <taxon>Viridiplantae</taxon>
        <taxon>Streptophyta</taxon>
        <taxon>Embryophyta</taxon>
        <taxon>Tracheophyta</taxon>
        <taxon>Spermatophyta</taxon>
        <taxon>Magnoliopsida</taxon>
        <taxon>eudicotyledons</taxon>
        <taxon>Gunneridae</taxon>
        <taxon>Pentapetalae</taxon>
        <taxon>asterids</taxon>
        <taxon>lamiids</taxon>
        <taxon>Solanales</taxon>
        <taxon>Solanaceae</taxon>
        <taxon>Solanoideae</taxon>
        <taxon>Solaneae</taxon>
        <taxon>Solanum</taxon>
    </lineage>
</organism>
<sequence length="90" mass="10203">QGYHCGHVICGRTRTTITANRSSSVRPSRSNDGDGGFLKKVFGKRCIGRIINIITFKFNHQHLVFSSNFVYNHQQCWAINIIIITHTTVI</sequence>
<evidence type="ECO:0000313" key="1">
    <source>
        <dbReference type="EMBL" id="JAP09173.1"/>
    </source>
</evidence>
<reference evidence="1" key="1">
    <citation type="submission" date="2015-12" db="EMBL/GenBank/DDBJ databases">
        <title>Gene expression during late stages of embryo sac development: a critical building block for successful pollen-pistil interactions.</title>
        <authorList>
            <person name="Liu Y."/>
            <person name="Joly V."/>
            <person name="Sabar M."/>
            <person name="Matton D.P."/>
        </authorList>
    </citation>
    <scope>NUCLEOTIDE SEQUENCE</scope>
</reference>
<feature type="non-terminal residue" evidence="1">
    <location>
        <position position="1"/>
    </location>
</feature>
<name>A0A0V0GLX9_SOLCH</name>
<dbReference type="EMBL" id="GEDG01035509">
    <property type="protein sequence ID" value="JAP09173.1"/>
    <property type="molecule type" value="Transcribed_RNA"/>
</dbReference>
<dbReference type="AlphaFoldDB" id="A0A0V0GLX9"/>
<proteinExistence type="predicted"/>
<protein>
    <submittedName>
        <fullName evidence="1">Putative ovule protein</fullName>
    </submittedName>
</protein>
<accession>A0A0V0GLX9</accession>